<dbReference type="SUPFAM" id="SSF49464">
    <property type="entry name" value="Carboxypeptidase regulatory domain-like"/>
    <property type="match status" value="1"/>
</dbReference>
<evidence type="ECO:0000256" key="7">
    <source>
        <dbReference type="PROSITE-ProRule" id="PRU01360"/>
    </source>
</evidence>
<dbReference type="Pfam" id="PF13715">
    <property type="entry name" value="CarbopepD_reg_2"/>
    <property type="match status" value="1"/>
</dbReference>
<protein>
    <submittedName>
        <fullName evidence="10">Outer membrane receptor protein involved in Fe transport</fullName>
    </submittedName>
</protein>
<evidence type="ECO:0000259" key="8">
    <source>
        <dbReference type="Pfam" id="PF07715"/>
    </source>
</evidence>
<gene>
    <name evidence="10" type="ORF">C8P70_12246</name>
</gene>
<feature type="domain" description="Outer membrane protein beta-barrel" evidence="9">
    <location>
        <begin position="382"/>
        <end position="797"/>
    </location>
</feature>
<dbReference type="InterPro" id="IPR041700">
    <property type="entry name" value="OMP_b-brl_3"/>
</dbReference>
<dbReference type="Gene3D" id="2.40.170.20">
    <property type="entry name" value="TonB-dependent receptor, beta-barrel domain"/>
    <property type="match status" value="1"/>
</dbReference>
<sequence length="824" mass="93471">MEKQKEIIPLLTFLFLFLGSSIFAQAPQQSIISGTVLEASTGIPLEYASIYAENEKNPNIISGGMTDAKGHFSFEVLSGSYFIKIDFLGYKTLELKNVVVNGNTNIGTQKVTDDSQMLEEVTVIAERSTVEVKLDKKIYNVGEDMIVKGGTAGDVLDNVPSVTVDSEGAVSLRGNENVKVLIDGKPTGLANNIQEAMKILAAESIDKVEVITNPSARYEAEGGAGIINIILKKGKGQGLNGSITGTIGNPRNYEFNANVNYRSDNFNFFTTLGYQDSKSKGYGVNENEYFDKNGNTTQYINEYKNNNREREGYNGTFGLEWYLTPSVTWTNTLTARRNNIQMPNTVSYEYLNDNNSFLYNRYRYENKKANRNDIEYTTTIEKQFAKEDHKLIVEASISQDKDKENSAIEDIAQALNKNSFEKSTNNEKERAGLVKVDYVLPIGQSGQLEAGYLGTFKSKTTDFQLFNQIDNVWENNTKLSNTLEYKEKINALYLQYGNKITRNLSFLAGVRWEDSNIDVNQLINQDFNNKKYNDFFPSVFLNYEFDDASNVTASYSRRINRPRGFFLNPFSNYTSDINFFQGNPDLDPSKTHAFDLGYLKKWTGITANASVYYNKTDDSFQFVRRIGGTSSNGTPIIVSSPINLATEYRYGVDITLNYTPFKWWRLNGNFNFFRSETRGDYTFVDFDGNKETQNFDNNAYAWFSRLSSKITLPYKIDWQMNGMYRAPQTTAQGEIKGNLSANLSLSKDILKDKATITFNINDLFDSRKRESDTYLPQSYSHSEMQWRGRQVNLSFTYRFNQPKNVKLQRGMNSGDSGMDNAEIM</sequence>
<comment type="caution">
    <text evidence="10">The sequence shown here is derived from an EMBL/GenBank/DDBJ whole genome shotgun (WGS) entry which is preliminary data.</text>
</comment>
<evidence type="ECO:0000313" key="11">
    <source>
        <dbReference type="Proteomes" id="UP000295215"/>
    </source>
</evidence>
<dbReference type="InterPro" id="IPR008969">
    <property type="entry name" value="CarboxyPept-like_regulatory"/>
</dbReference>
<keyword evidence="3 7" id="KW-1134">Transmembrane beta strand</keyword>
<keyword evidence="11" id="KW-1185">Reference proteome</keyword>
<dbReference type="AlphaFoldDB" id="A0A4R7ER08"/>
<dbReference type="InterPro" id="IPR037066">
    <property type="entry name" value="Plug_dom_sf"/>
</dbReference>
<dbReference type="OrthoDB" id="8764943at2"/>
<dbReference type="InterPro" id="IPR039426">
    <property type="entry name" value="TonB-dep_rcpt-like"/>
</dbReference>
<keyword evidence="4 7" id="KW-0812">Transmembrane</keyword>
<dbReference type="PROSITE" id="PS52016">
    <property type="entry name" value="TONB_DEPENDENT_REC_3"/>
    <property type="match status" value="1"/>
</dbReference>
<evidence type="ECO:0000256" key="2">
    <source>
        <dbReference type="ARBA" id="ARBA00022448"/>
    </source>
</evidence>
<accession>A0A4R7ER08</accession>
<keyword evidence="5 7" id="KW-0472">Membrane</keyword>
<dbReference type="GO" id="GO:0009279">
    <property type="term" value="C:cell outer membrane"/>
    <property type="evidence" value="ECO:0007669"/>
    <property type="project" value="UniProtKB-SubCell"/>
</dbReference>
<keyword evidence="6 7" id="KW-0998">Cell outer membrane</keyword>
<feature type="domain" description="TonB-dependent receptor plug" evidence="8">
    <location>
        <begin position="150"/>
        <end position="225"/>
    </location>
</feature>
<reference evidence="10 11" key="1">
    <citation type="submission" date="2019-03" db="EMBL/GenBank/DDBJ databases">
        <title>Genomic Encyclopedia of Archaeal and Bacterial Type Strains, Phase II (KMG-II): from individual species to whole genera.</title>
        <authorList>
            <person name="Goeker M."/>
        </authorList>
    </citation>
    <scope>NUCLEOTIDE SEQUENCE [LARGE SCALE GENOMIC DNA]</scope>
    <source>
        <strain evidence="10 11">DSM 28213</strain>
    </source>
</reference>
<name>A0A4R7ER08_9FLAO</name>
<keyword evidence="2 7" id="KW-0813">Transport</keyword>
<comment type="similarity">
    <text evidence="7">Belongs to the TonB-dependent receptor family.</text>
</comment>
<evidence type="ECO:0000259" key="9">
    <source>
        <dbReference type="Pfam" id="PF14905"/>
    </source>
</evidence>
<dbReference type="PANTHER" id="PTHR40980:SF4">
    <property type="entry name" value="TONB-DEPENDENT RECEPTOR-LIKE BETA-BARREL DOMAIN-CONTAINING PROTEIN"/>
    <property type="match status" value="1"/>
</dbReference>
<dbReference type="Pfam" id="PF07715">
    <property type="entry name" value="Plug"/>
    <property type="match status" value="1"/>
</dbReference>
<organism evidence="10 11">
    <name type="scientific">Myroides indicus</name>
    <dbReference type="NCBI Taxonomy" id="1323422"/>
    <lineage>
        <taxon>Bacteria</taxon>
        <taxon>Pseudomonadati</taxon>
        <taxon>Bacteroidota</taxon>
        <taxon>Flavobacteriia</taxon>
        <taxon>Flavobacteriales</taxon>
        <taxon>Flavobacteriaceae</taxon>
        <taxon>Myroides</taxon>
    </lineage>
</organism>
<evidence type="ECO:0000256" key="5">
    <source>
        <dbReference type="ARBA" id="ARBA00023136"/>
    </source>
</evidence>
<dbReference type="SUPFAM" id="SSF56935">
    <property type="entry name" value="Porins"/>
    <property type="match status" value="1"/>
</dbReference>
<dbReference type="EMBL" id="SOAG01000022">
    <property type="protein sequence ID" value="TDS55326.1"/>
    <property type="molecule type" value="Genomic_DNA"/>
</dbReference>
<evidence type="ECO:0000256" key="3">
    <source>
        <dbReference type="ARBA" id="ARBA00022452"/>
    </source>
</evidence>
<keyword evidence="10" id="KW-0675">Receptor</keyword>
<evidence type="ECO:0000256" key="6">
    <source>
        <dbReference type="ARBA" id="ARBA00023237"/>
    </source>
</evidence>
<evidence type="ECO:0000256" key="1">
    <source>
        <dbReference type="ARBA" id="ARBA00004571"/>
    </source>
</evidence>
<dbReference type="Proteomes" id="UP000295215">
    <property type="component" value="Unassembled WGS sequence"/>
</dbReference>
<dbReference type="Gene3D" id="2.170.130.10">
    <property type="entry name" value="TonB-dependent receptor, plug domain"/>
    <property type="match status" value="1"/>
</dbReference>
<proteinExistence type="inferred from homology"/>
<dbReference type="InterPro" id="IPR036942">
    <property type="entry name" value="Beta-barrel_TonB_sf"/>
</dbReference>
<dbReference type="Pfam" id="PF14905">
    <property type="entry name" value="OMP_b-brl_3"/>
    <property type="match status" value="1"/>
</dbReference>
<dbReference type="PANTHER" id="PTHR40980">
    <property type="entry name" value="PLUG DOMAIN-CONTAINING PROTEIN"/>
    <property type="match status" value="1"/>
</dbReference>
<evidence type="ECO:0000313" key="10">
    <source>
        <dbReference type="EMBL" id="TDS55326.1"/>
    </source>
</evidence>
<dbReference type="InterPro" id="IPR012910">
    <property type="entry name" value="Plug_dom"/>
</dbReference>
<comment type="subcellular location">
    <subcellularLocation>
        <location evidence="1 7">Cell outer membrane</location>
        <topology evidence="1 7">Multi-pass membrane protein</topology>
    </subcellularLocation>
</comment>
<dbReference type="Gene3D" id="2.60.40.1120">
    <property type="entry name" value="Carboxypeptidase-like, regulatory domain"/>
    <property type="match status" value="1"/>
</dbReference>
<dbReference type="RefSeq" id="WP_133713175.1">
    <property type="nucleotide sequence ID" value="NZ_SOAG01000022.1"/>
</dbReference>
<evidence type="ECO:0000256" key="4">
    <source>
        <dbReference type="ARBA" id="ARBA00022692"/>
    </source>
</evidence>